<sequence length="135" mass="15467">MYLASVEDLYSRKIVGWSAGARMSKELCIRALEQAHKHRQQRDGVVLHHSDRGSQYASQAYQNLLRAYGMTASRVGKEIVTTMLVWNHSTAYSIEIWYNRQRIHGAIGYQTPDDVERQYFEEQLKGADADCQVSA</sequence>
<feature type="domain" description="Integrase catalytic" evidence="1">
    <location>
        <begin position="2"/>
        <end position="73"/>
    </location>
</feature>
<proteinExistence type="predicted"/>
<dbReference type="Pfam" id="PF00665">
    <property type="entry name" value="rve"/>
    <property type="match status" value="1"/>
</dbReference>
<dbReference type="PANTHER" id="PTHR46889">
    <property type="entry name" value="TRANSPOSASE INSF FOR INSERTION SEQUENCE IS3B-RELATED"/>
    <property type="match status" value="1"/>
</dbReference>
<keyword evidence="3" id="KW-1185">Reference proteome</keyword>
<comment type="caution">
    <text evidence="2">The sequence shown here is derived from an EMBL/GenBank/DDBJ whole genome shotgun (WGS) entry which is preliminary data.</text>
</comment>
<dbReference type="SUPFAM" id="SSF53098">
    <property type="entry name" value="Ribonuclease H-like"/>
    <property type="match status" value="1"/>
</dbReference>
<accession>A0ABS0EYE7</accession>
<evidence type="ECO:0000313" key="3">
    <source>
        <dbReference type="Proteomes" id="UP000642910"/>
    </source>
</evidence>
<dbReference type="Gene3D" id="3.30.420.10">
    <property type="entry name" value="Ribonuclease H-like superfamily/Ribonuclease H"/>
    <property type="match status" value="1"/>
</dbReference>
<name>A0ABS0EYE7_9BACL</name>
<dbReference type="EMBL" id="JADPKZ010000008">
    <property type="protein sequence ID" value="MBF8376320.1"/>
    <property type="molecule type" value="Genomic_DNA"/>
</dbReference>
<gene>
    <name evidence="2" type="ORF">IW967_00210</name>
</gene>
<dbReference type="PANTHER" id="PTHR46889:SF4">
    <property type="entry name" value="TRANSPOSASE INSO FOR INSERTION SEQUENCE ELEMENT IS911B-RELATED"/>
    <property type="match status" value="1"/>
</dbReference>
<dbReference type="Proteomes" id="UP000642910">
    <property type="component" value="Unassembled WGS sequence"/>
</dbReference>
<dbReference type="InterPro" id="IPR036397">
    <property type="entry name" value="RNaseH_sf"/>
</dbReference>
<evidence type="ECO:0000259" key="1">
    <source>
        <dbReference type="Pfam" id="PF00665"/>
    </source>
</evidence>
<dbReference type="InterPro" id="IPR012337">
    <property type="entry name" value="RNaseH-like_sf"/>
</dbReference>
<protein>
    <submittedName>
        <fullName evidence="2">DDE-type integrase/transposase/recombinase</fullName>
    </submittedName>
</protein>
<dbReference type="InterPro" id="IPR001584">
    <property type="entry name" value="Integrase_cat-core"/>
</dbReference>
<reference evidence="2 3" key="1">
    <citation type="submission" date="2020-11" db="EMBL/GenBank/DDBJ databases">
        <title>Genomic insight of Alicyclobacillus mali FL 18 reveals a new arsenic-resistant strain, with potential in environmental biotechnology.</title>
        <authorList>
            <person name="Fiorentino G."/>
            <person name="Gallo G."/>
            <person name="Aulitto M."/>
        </authorList>
    </citation>
    <scope>NUCLEOTIDE SEQUENCE [LARGE SCALE GENOMIC DNA]</scope>
    <source>
        <strain evidence="2 3">FL 18</strain>
    </source>
</reference>
<evidence type="ECO:0000313" key="2">
    <source>
        <dbReference type="EMBL" id="MBF8376320.1"/>
    </source>
</evidence>
<organism evidence="2 3">
    <name type="scientific">Alicyclobacillus mali</name>
    <name type="common">ex Roth et al. 2021</name>
    <dbReference type="NCBI Taxonomy" id="1123961"/>
    <lineage>
        <taxon>Bacteria</taxon>
        <taxon>Bacillati</taxon>
        <taxon>Bacillota</taxon>
        <taxon>Bacilli</taxon>
        <taxon>Bacillales</taxon>
        <taxon>Alicyclobacillaceae</taxon>
        <taxon>Alicyclobacillus</taxon>
    </lineage>
</organism>
<dbReference type="InterPro" id="IPR050900">
    <property type="entry name" value="Transposase_IS3/IS150/IS904"/>
</dbReference>